<comment type="caution">
    <text evidence="9">The sequence shown here is derived from an EMBL/GenBank/DDBJ whole genome shotgun (WGS) entry which is preliminary data.</text>
</comment>
<dbReference type="Gene3D" id="4.10.1060.10">
    <property type="entry name" value="Zinc finger, RanBP2-type"/>
    <property type="match status" value="1"/>
</dbReference>
<accession>A0AAV2PKF6</accession>
<keyword evidence="2 4" id="KW-0863">Zinc-finger</keyword>
<evidence type="ECO:0000256" key="4">
    <source>
        <dbReference type="PROSITE-ProRule" id="PRU00322"/>
    </source>
</evidence>
<dbReference type="InterPro" id="IPR036443">
    <property type="entry name" value="Znf_RanBP2_sf"/>
</dbReference>
<dbReference type="PROSITE" id="PS50103">
    <property type="entry name" value="ZF_C3H1"/>
    <property type="match status" value="1"/>
</dbReference>
<dbReference type="PANTHER" id="PTHR47621:SF1">
    <property type="entry name" value="ZINC FINGER CCCH-TYPE ANTIVIRAL PROTEIN 1-LIKE"/>
    <property type="match status" value="1"/>
</dbReference>
<keyword evidence="10" id="KW-1185">Reference proteome</keyword>
<evidence type="ECO:0000256" key="1">
    <source>
        <dbReference type="ARBA" id="ARBA00022723"/>
    </source>
</evidence>
<evidence type="ECO:0000259" key="7">
    <source>
        <dbReference type="PROSITE" id="PS50103"/>
    </source>
</evidence>
<name>A0AAV2PKF6_MEGNR</name>
<dbReference type="InterPro" id="IPR026693">
    <property type="entry name" value="Zc3hav1-like"/>
</dbReference>
<sequence>MALELAQESFWFDKARFNDAERLFNEVKYGVISEASKNIAQGKSKMSLEDKMKNLSIKGKRRSSDWNCSRCRYSNFSKRNYCSKCGAPKGETRQPGYQLLPNEYGRNMNSVFGTRNMKDGFYQNWDLTGNRLEFSNMPRWEANDRGYWSSERDLYGSNRGYYGQDYPMWENDRGNWYNYNQWAREYSSRQRQEDDYMYQRMMWDKQSSFDYPDQRSSQGYHQMGNSYRQEMDGYRPEMEEEGDYRSRPWVSIEKSSDKPYPDYEQSSYPYNQNRNSVLETNDSYDWMKNERKYSQYIDSNYTDRNHYESLYPYSYETRNYGTDNVPYYLPNTKESLKRNIARALALYPGQWNNVTSLSRQVKQDPDSVIKAIKSRPDVFAISEEESKRSMIVELCPKINICSDYLSPYGCKRGINCKKIHMCRAFIMDYCDARVSCSYDHSFETYHNRSAIYHFLLDNIDPNVLLEVVKTACKGNVYPRVCQFYNKGACVYSDHNCSNLHICYSFVKNTGKCSIHNCKLNHNIYVPHCIRLLEKYGFSMRDQSRDIIKQMSTALATNKDKDKVIKSSKQKSKNYSLNLLKKCGDGEALLRLGAVKSNGLNEKRKRDELIDSFKSGELDVLAIGDIEMNDSGVFDGSSKNHETWKGLNSGWVAWAGIDNECLDAGGGGGGVALMLSKRLAKCVITHGVRSSRIVWVDCKIGEENYAFVSACAPQTSHGDQKTLKFWKELKDCLLSLKRDRKVIVLGHMNAKVGGEAIPACPDENSPTTIKKGMPNGGLTQNDYMFVVGKYGVPGKDENGDSLIKLCREVELFLANTYFEHKWVHRYSWRVQDGSDKEQKALVDYVMVDSRLRWDVHDAKVIRGIIGISDHFAVISTIKVRSKYMENSE</sequence>
<dbReference type="AlphaFoldDB" id="A0AAV2PKF6"/>
<dbReference type="Proteomes" id="UP001497623">
    <property type="component" value="Unassembled WGS sequence"/>
</dbReference>
<protein>
    <submittedName>
        <fullName evidence="9">Uncharacterized protein</fullName>
    </submittedName>
</protein>
<gene>
    <name evidence="9" type="ORF">MNOR_LOCUS901</name>
</gene>
<dbReference type="InterPro" id="IPR001876">
    <property type="entry name" value="Znf_RanBP2"/>
</dbReference>
<reference evidence="9 10" key="1">
    <citation type="submission" date="2024-05" db="EMBL/GenBank/DDBJ databases">
        <authorList>
            <person name="Wallberg A."/>
        </authorList>
    </citation>
    <scope>NUCLEOTIDE SEQUENCE [LARGE SCALE GENOMIC DNA]</scope>
</reference>
<evidence type="ECO:0000256" key="2">
    <source>
        <dbReference type="ARBA" id="ARBA00022771"/>
    </source>
</evidence>
<feature type="compositionally biased region" description="Polar residues" evidence="6">
    <location>
        <begin position="264"/>
        <end position="275"/>
    </location>
</feature>
<evidence type="ECO:0000313" key="10">
    <source>
        <dbReference type="Proteomes" id="UP001497623"/>
    </source>
</evidence>
<feature type="region of interest" description="Disordered" evidence="6">
    <location>
        <begin position="236"/>
        <end position="275"/>
    </location>
</feature>
<dbReference type="Pfam" id="PF00641">
    <property type="entry name" value="Zn_ribbon_RanBP"/>
    <property type="match status" value="1"/>
</dbReference>
<dbReference type="SUPFAM" id="SSF90209">
    <property type="entry name" value="Ran binding protein zinc finger-like"/>
    <property type="match status" value="1"/>
</dbReference>
<dbReference type="InterPro" id="IPR000571">
    <property type="entry name" value="Znf_CCCH"/>
</dbReference>
<dbReference type="PROSITE" id="PS50199">
    <property type="entry name" value="ZF_RANBP2_2"/>
    <property type="match status" value="1"/>
</dbReference>
<evidence type="ECO:0000256" key="5">
    <source>
        <dbReference type="PROSITE-ProRule" id="PRU00723"/>
    </source>
</evidence>
<feature type="domain" description="RanBP2-type" evidence="8">
    <location>
        <begin position="62"/>
        <end position="91"/>
    </location>
</feature>
<feature type="domain" description="C3H1-type" evidence="7">
    <location>
        <begin position="396"/>
        <end position="423"/>
    </location>
</feature>
<dbReference type="PANTHER" id="PTHR47621">
    <property type="entry name" value="ZINC FINGER CCCH-TYPE ANTIVIRAL PROTEIN 1-LIKE"/>
    <property type="match status" value="1"/>
</dbReference>
<dbReference type="Gene3D" id="3.60.10.10">
    <property type="entry name" value="Endonuclease/exonuclease/phosphatase"/>
    <property type="match status" value="1"/>
</dbReference>
<dbReference type="SUPFAM" id="SSF56219">
    <property type="entry name" value="DNase I-like"/>
    <property type="match status" value="1"/>
</dbReference>
<evidence type="ECO:0000259" key="8">
    <source>
        <dbReference type="PROSITE" id="PS50199"/>
    </source>
</evidence>
<dbReference type="EMBL" id="CAXKWB010000215">
    <property type="protein sequence ID" value="CAL4059858.1"/>
    <property type="molecule type" value="Genomic_DNA"/>
</dbReference>
<dbReference type="InterPro" id="IPR036691">
    <property type="entry name" value="Endo/exonu/phosph_ase_sf"/>
</dbReference>
<evidence type="ECO:0000313" key="9">
    <source>
        <dbReference type="EMBL" id="CAL4059858.1"/>
    </source>
</evidence>
<dbReference type="PROSITE" id="PS01358">
    <property type="entry name" value="ZF_RANBP2_1"/>
    <property type="match status" value="1"/>
</dbReference>
<dbReference type="SMART" id="SM00547">
    <property type="entry name" value="ZnF_RBZ"/>
    <property type="match status" value="1"/>
</dbReference>
<feature type="zinc finger region" description="C3H1-type" evidence="5">
    <location>
        <begin position="396"/>
        <end position="423"/>
    </location>
</feature>
<dbReference type="GO" id="GO:0008270">
    <property type="term" value="F:zinc ion binding"/>
    <property type="evidence" value="ECO:0007669"/>
    <property type="project" value="UniProtKB-KW"/>
</dbReference>
<evidence type="ECO:0000256" key="3">
    <source>
        <dbReference type="ARBA" id="ARBA00022833"/>
    </source>
</evidence>
<keyword evidence="1 5" id="KW-0479">Metal-binding</keyword>
<keyword evidence="3 5" id="KW-0862">Zinc</keyword>
<organism evidence="9 10">
    <name type="scientific">Meganyctiphanes norvegica</name>
    <name type="common">Northern krill</name>
    <name type="synonym">Thysanopoda norvegica</name>
    <dbReference type="NCBI Taxonomy" id="48144"/>
    <lineage>
        <taxon>Eukaryota</taxon>
        <taxon>Metazoa</taxon>
        <taxon>Ecdysozoa</taxon>
        <taxon>Arthropoda</taxon>
        <taxon>Crustacea</taxon>
        <taxon>Multicrustacea</taxon>
        <taxon>Malacostraca</taxon>
        <taxon>Eumalacostraca</taxon>
        <taxon>Eucarida</taxon>
        <taxon>Euphausiacea</taxon>
        <taxon>Euphausiidae</taxon>
        <taxon>Meganyctiphanes</taxon>
    </lineage>
</organism>
<evidence type="ECO:0000256" key="6">
    <source>
        <dbReference type="SAM" id="MobiDB-lite"/>
    </source>
</evidence>
<proteinExistence type="predicted"/>